<keyword evidence="1" id="KW-1133">Transmembrane helix</keyword>
<keyword evidence="3" id="KW-1185">Reference proteome</keyword>
<feature type="transmembrane region" description="Helical" evidence="1">
    <location>
        <begin position="12"/>
        <end position="30"/>
    </location>
</feature>
<name>A0ABQ6FTL9_9CHLR</name>
<sequence length="140" mass="15845">MVLALKEAADFYLATVLGFLFYVFAGFMTTRRGGSPLRGAWAGYWTGIWGTVVFWVGMLLGLLIGATQRYQTLMTYNPQGDSRALFTQAWSFVQPQWPVIPAFLTRQTPFVNFLFLMLLGLLTAWILGWLGGLWGRAHRQ</sequence>
<evidence type="ECO:0000313" key="3">
    <source>
        <dbReference type="Proteomes" id="UP001344906"/>
    </source>
</evidence>
<protein>
    <submittedName>
        <fullName evidence="2">Uncharacterized protein</fullName>
    </submittedName>
</protein>
<proteinExistence type="predicted"/>
<accession>A0ABQ6FTL9</accession>
<dbReference type="EMBL" id="BSRI01000002">
    <property type="protein sequence ID" value="GLV56625.1"/>
    <property type="molecule type" value="Genomic_DNA"/>
</dbReference>
<organism evidence="2 3">
    <name type="scientific">Dictyobacter halimunensis</name>
    <dbReference type="NCBI Taxonomy" id="3026934"/>
    <lineage>
        <taxon>Bacteria</taxon>
        <taxon>Bacillati</taxon>
        <taxon>Chloroflexota</taxon>
        <taxon>Ktedonobacteria</taxon>
        <taxon>Ktedonobacterales</taxon>
        <taxon>Dictyobacteraceae</taxon>
        <taxon>Dictyobacter</taxon>
    </lineage>
</organism>
<dbReference type="Proteomes" id="UP001344906">
    <property type="component" value="Unassembled WGS sequence"/>
</dbReference>
<keyword evidence="1" id="KW-0812">Transmembrane</keyword>
<evidence type="ECO:0000313" key="2">
    <source>
        <dbReference type="EMBL" id="GLV56625.1"/>
    </source>
</evidence>
<feature type="transmembrane region" description="Helical" evidence="1">
    <location>
        <begin position="113"/>
        <end position="134"/>
    </location>
</feature>
<feature type="transmembrane region" description="Helical" evidence="1">
    <location>
        <begin position="42"/>
        <end position="64"/>
    </location>
</feature>
<evidence type="ECO:0000256" key="1">
    <source>
        <dbReference type="SAM" id="Phobius"/>
    </source>
</evidence>
<gene>
    <name evidence="2" type="ORF">KDH_34640</name>
</gene>
<keyword evidence="1" id="KW-0472">Membrane</keyword>
<reference evidence="2 3" key="1">
    <citation type="submission" date="2023-02" db="EMBL/GenBank/DDBJ databases">
        <title>Dictyobacter halimunensis sp. nov., a new member of the class Ktedonobacteria from forest soil in a geothermal area.</title>
        <authorList>
            <person name="Rachmania M.K."/>
            <person name="Ningsih F."/>
            <person name="Sakai Y."/>
            <person name="Yabe S."/>
            <person name="Yokota A."/>
            <person name="Sjamsuridzal W."/>
        </authorList>
    </citation>
    <scope>NUCLEOTIDE SEQUENCE [LARGE SCALE GENOMIC DNA]</scope>
    <source>
        <strain evidence="2 3">S3.2.2.5</strain>
    </source>
</reference>
<comment type="caution">
    <text evidence="2">The sequence shown here is derived from an EMBL/GenBank/DDBJ whole genome shotgun (WGS) entry which is preliminary data.</text>
</comment>